<proteinExistence type="predicted"/>
<dbReference type="CDD" id="cd09275">
    <property type="entry name" value="RNase_HI_RT_DIRS1"/>
    <property type="match status" value="1"/>
</dbReference>
<dbReference type="Gene3D" id="3.30.70.270">
    <property type="match status" value="1"/>
</dbReference>
<keyword evidence="3" id="KW-1185">Reference proteome</keyword>
<dbReference type="GeneID" id="39980611"/>
<dbReference type="OrthoDB" id="273290at2759"/>
<feature type="compositionally biased region" description="Basic residues" evidence="1">
    <location>
        <begin position="405"/>
        <end position="419"/>
    </location>
</feature>
<comment type="caution">
    <text evidence="2">The sequence shown here is derived from an EMBL/GenBank/DDBJ whole genome shotgun (WGS) entry which is preliminary data.</text>
</comment>
<dbReference type="InterPro" id="IPR036397">
    <property type="entry name" value="RNaseH_sf"/>
</dbReference>
<protein>
    <submittedName>
        <fullName evidence="2">Uncharacterized protein</fullName>
    </submittedName>
</protein>
<dbReference type="AlphaFoldDB" id="A0A1X0P9G1"/>
<organism evidence="2 3">
    <name type="scientific">Trypanosoma theileri</name>
    <dbReference type="NCBI Taxonomy" id="67003"/>
    <lineage>
        <taxon>Eukaryota</taxon>
        <taxon>Discoba</taxon>
        <taxon>Euglenozoa</taxon>
        <taxon>Kinetoplastea</taxon>
        <taxon>Metakinetoplastina</taxon>
        <taxon>Trypanosomatida</taxon>
        <taxon>Trypanosomatidae</taxon>
        <taxon>Trypanosoma</taxon>
    </lineage>
</organism>
<evidence type="ECO:0000256" key="1">
    <source>
        <dbReference type="SAM" id="MobiDB-lite"/>
    </source>
</evidence>
<gene>
    <name evidence="2" type="ORF">TM35_000011500</name>
</gene>
<evidence type="ECO:0000313" key="2">
    <source>
        <dbReference type="EMBL" id="ORC93273.1"/>
    </source>
</evidence>
<dbReference type="Gene3D" id="3.10.10.10">
    <property type="entry name" value="HIV Type 1 Reverse Transcriptase, subunit A, domain 1"/>
    <property type="match status" value="1"/>
</dbReference>
<dbReference type="EMBL" id="NBCO01000001">
    <property type="protein sequence ID" value="ORC93273.1"/>
    <property type="molecule type" value="Genomic_DNA"/>
</dbReference>
<dbReference type="SUPFAM" id="SSF56672">
    <property type="entry name" value="DNA/RNA polymerases"/>
    <property type="match status" value="1"/>
</dbReference>
<dbReference type="Gene3D" id="3.30.420.10">
    <property type="entry name" value="Ribonuclease H-like superfamily/Ribonuclease H"/>
    <property type="match status" value="1"/>
</dbReference>
<name>A0A1X0P9G1_9TRYP</name>
<dbReference type="GO" id="GO:0003676">
    <property type="term" value="F:nucleic acid binding"/>
    <property type="evidence" value="ECO:0007669"/>
    <property type="project" value="InterPro"/>
</dbReference>
<dbReference type="InterPro" id="IPR043128">
    <property type="entry name" value="Rev_trsase/Diguanyl_cyclase"/>
</dbReference>
<evidence type="ECO:0000313" key="3">
    <source>
        <dbReference type="Proteomes" id="UP000192257"/>
    </source>
</evidence>
<reference evidence="2 3" key="1">
    <citation type="submission" date="2017-03" db="EMBL/GenBank/DDBJ databases">
        <title>An alternative strategy for trypanosome survival in the mammalian bloodstream revealed through genome and transcriptome analysis of the ubiquitous bovine parasite Trypanosoma (Megatrypanum) theileri.</title>
        <authorList>
            <person name="Kelly S."/>
            <person name="Ivens A."/>
            <person name="Mott A."/>
            <person name="O'Neill E."/>
            <person name="Emms D."/>
            <person name="Macleod O."/>
            <person name="Voorheis P."/>
            <person name="Matthews J."/>
            <person name="Matthews K."/>
            <person name="Carrington M."/>
        </authorList>
    </citation>
    <scope>NUCLEOTIDE SEQUENCE [LARGE SCALE GENOMIC DNA]</scope>
    <source>
        <strain evidence="2">Edinburgh</strain>
    </source>
</reference>
<dbReference type="PANTHER" id="PTHR33050:SF7">
    <property type="entry name" value="RIBONUCLEASE H"/>
    <property type="match status" value="1"/>
</dbReference>
<dbReference type="PANTHER" id="PTHR33050">
    <property type="entry name" value="REVERSE TRANSCRIPTASE DOMAIN-CONTAINING PROTEIN"/>
    <property type="match status" value="1"/>
</dbReference>
<dbReference type="InterPro" id="IPR052055">
    <property type="entry name" value="Hepadnavirus_pol/RT"/>
</dbReference>
<dbReference type="RefSeq" id="XP_028887339.1">
    <property type="nucleotide sequence ID" value="XM_029020831.1"/>
</dbReference>
<dbReference type="VEuPathDB" id="TriTrypDB:TM35_000011500"/>
<sequence>MRFPVDSSFSDLEWKTSIEVFSAYIQHNGPTLFSFDFHPAHVPHMIYHIDGILTLECSNLIIYFDADHAANFSSMRDCMVCFTMPRDLEFIKLFEEALSSFGTEWAEVKDGESSLYHQYESTKAQVTDEIFRFEQNEDVQFQVLRSQIALMQKLLNQKDAHINHLNKQIEYLRANKMQPLQTTSVTYLVESPCISSITEKENEHTLAKTIDHLFWRRDQVNSQQDCRARVGLRGIQKLKKQECHSEMPPEEGIKTFEGVMEYLLDTSPEQLLAMYRLVFPIPATLPPNYDEVWNKFVSWVYALPEGKPSSSYVDVGRQLYTELRTIQSAHDNIEECIQTLPRVIDKPLKEEAPPPQALQKAKILIIPPTDTECYGRQLKNNQNHNSDQRENVQLLRHDSALGERRRGRSRSRGNYRSRSRSTFVKTIENISENNRTPSRHDTLSGALGRNHREVRAVDNVGVKKLQKLATLPWELPKSKKDGISPFFQGHNLFRRKHCTLLPSKEEEDRLPLQQVDVDPLSLKWIRRRLKQEAQDYFNRVWNIMRRPPTPNEEKGEPHLRIKEKDAVLLKKAGVIREASEHPTIGWVLPFTVVENQPSGQKRRLIAWAKAKNDQENYDIDVPLDYISEYLSAVYDESATLMNLKSSSFQVVLPEDIQANFRCRTESGELVQFTRLPMGYKCSLEILHTITRVLAGDPKIVKPQFAAPKELKVHVWIDSIRVSGSREMVDRWTKQIFQNMQQCEATIGEQEVITEKYEFIGVLFNHETQTISLGQKMIQKLKEAPSFRTSTMEEMEDTVFRIMYASGVRGDSLFTYYFFLKLVRQRLSRINSGFLCMQDSADLPSHALKVGEEWIKHLLKNEPVHPPRNLKTSATLVTDASMHGWGALLFKDTGEVLAAGGAWERAPHIISQGEARAVHLALRAFEAHLVDPLHICVDNTTVMNTMRRGITNSDALVEEASAIDKVLQECNIQATWSYVASENNPADGISRGKSIKEIDVAKGWYLRMEARESD</sequence>
<dbReference type="InterPro" id="IPR043502">
    <property type="entry name" value="DNA/RNA_pol_sf"/>
</dbReference>
<feature type="region of interest" description="Disordered" evidence="1">
    <location>
        <begin position="378"/>
        <end position="421"/>
    </location>
</feature>
<feature type="compositionally biased region" description="Basic and acidic residues" evidence="1">
    <location>
        <begin position="386"/>
        <end position="404"/>
    </location>
</feature>
<accession>A0A1X0P9G1</accession>
<dbReference type="Proteomes" id="UP000192257">
    <property type="component" value="Unassembled WGS sequence"/>
</dbReference>